<dbReference type="RefSeq" id="WP_108739521.1">
    <property type="nucleotide sequence ID" value="NZ_CP020918.1"/>
</dbReference>
<gene>
    <name evidence="1" type="ORF">FFWV33_02945</name>
</gene>
<dbReference type="KEGG" id="ffa:FFWV33_02945"/>
<keyword evidence="2" id="KW-1185">Reference proteome</keyword>
<protein>
    <submittedName>
        <fullName evidence="1">Uncharacterized protein</fullName>
    </submittedName>
</protein>
<dbReference type="OrthoDB" id="1355945at2"/>
<dbReference type="AlphaFoldDB" id="A0A2S1LA02"/>
<evidence type="ECO:0000313" key="1">
    <source>
        <dbReference type="EMBL" id="AWG20562.1"/>
    </source>
</evidence>
<dbReference type="Proteomes" id="UP000244527">
    <property type="component" value="Chromosome"/>
</dbReference>
<name>A0A2S1LA02_9FLAO</name>
<dbReference type="EMBL" id="CP020918">
    <property type="protein sequence ID" value="AWG20562.1"/>
    <property type="molecule type" value="Genomic_DNA"/>
</dbReference>
<organism evidence="1 2">
    <name type="scientific">Flavobacterium faecale</name>
    <dbReference type="NCBI Taxonomy" id="1355330"/>
    <lineage>
        <taxon>Bacteria</taxon>
        <taxon>Pseudomonadati</taxon>
        <taxon>Bacteroidota</taxon>
        <taxon>Flavobacteriia</taxon>
        <taxon>Flavobacteriales</taxon>
        <taxon>Flavobacteriaceae</taxon>
        <taxon>Flavobacterium</taxon>
    </lineage>
</organism>
<evidence type="ECO:0000313" key="2">
    <source>
        <dbReference type="Proteomes" id="UP000244527"/>
    </source>
</evidence>
<sequence length="210" mass="23434">MKSTKNLKIIIIGLVFLLGASLFLNPFATPEKIPTKDADVKEESSGPISEMEIQLIQNMVGNYKSNQLKFVENGLKKPDAQSIWFDLETLKNFVKQIEQNTKEKDSSIPSSQLGIRMYYASYPAKEDMEAYRDLKKTPKDYEKMHTLIMVPTLKIKNTNVDYNPLDSATYSTGINLFSNATNGIQSIAKAMSANAAAQNHGTLSPPENAY</sequence>
<accession>A0A2S1LA02</accession>
<reference evidence="1 2" key="1">
    <citation type="submission" date="2017-04" db="EMBL/GenBank/DDBJ databases">
        <title>Compelte genome sequence of WV33.</title>
        <authorList>
            <person name="Lee P.C."/>
        </authorList>
    </citation>
    <scope>NUCLEOTIDE SEQUENCE [LARGE SCALE GENOMIC DNA]</scope>
    <source>
        <strain evidence="1 2">WV33</strain>
    </source>
</reference>
<proteinExistence type="predicted"/>